<evidence type="ECO:0000256" key="9">
    <source>
        <dbReference type="ARBA" id="ARBA00022884"/>
    </source>
</evidence>
<evidence type="ECO:0000256" key="8">
    <source>
        <dbReference type="ARBA" id="ARBA00022691"/>
    </source>
</evidence>
<evidence type="ECO:0000256" key="13">
    <source>
        <dbReference type="PROSITE-ProRule" id="PRU01023"/>
    </source>
</evidence>
<dbReference type="PRINTS" id="PR02008">
    <property type="entry name" value="RCMTFAMILY"/>
</dbReference>
<dbReference type="EMBL" id="CP104694">
    <property type="protein sequence ID" value="UXI67815.1"/>
    <property type="molecule type" value="Genomic_DNA"/>
</dbReference>
<dbReference type="InterPro" id="IPR006027">
    <property type="entry name" value="NusB_RsmB_TIM44"/>
</dbReference>
<evidence type="ECO:0000256" key="12">
    <source>
        <dbReference type="ARBA" id="ARBA00047283"/>
    </source>
</evidence>
<dbReference type="NCBIfam" id="NF008149">
    <property type="entry name" value="PRK10901.1"/>
    <property type="match status" value="1"/>
</dbReference>
<dbReference type="InterPro" id="IPR049560">
    <property type="entry name" value="MeTrfase_RsmB-F_NOP2_cat"/>
</dbReference>
<reference evidence="15" key="1">
    <citation type="submission" date="2022-09" db="EMBL/GenBank/DDBJ databases">
        <title>Tahibacter sp. nov., isolated from a fresh water.</title>
        <authorList>
            <person name="Baek J.H."/>
            <person name="Lee J.K."/>
            <person name="Kim J.M."/>
            <person name="Jeon C.O."/>
        </authorList>
    </citation>
    <scope>NUCLEOTIDE SEQUENCE</scope>
    <source>
        <strain evidence="15">W38</strain>
    </source>
</reference>
<dbReference type="InterPro" id="IPR004573">
    <property type="entry name" value="rRNA_ssu_MeTfrase_B"/>
</dbReference>
<evidence type="ECO:0000259" key="14">
    <source>
        <dbReference type="PROSITE" id="PS51686"/>
    </source>
</evidence>
<gene>
    <name evidence="15" type="primary">rsmB</name>
    <name evidence="15" type="ORF">N4264_24285</name>
</gene>
<dbReference type="InterPro" id="IPR029063">
    <property type="entry name" value="SAM-dependent_MTases_sf"/>
</dbReference>
<keyword evidence="8 13" id="KW-0949">S-adenosyl-L-methionine</keyword>
<feature type="active site" description="Nucleophile" evidence="13">
    <location>
        <position position="373"/>
    </location>
</feature>
<keyword evidence="5" id="KW-0698">rRNA processing</keyword>
<feature type="domain" description="SAM-dependent MTase RsmB/NOP-type" evidence="14">
    <location>
        <begin position="163"/>
        <end position="432"/>
    </location>
</feature>
<evidence type="ECO:0000256" key="11">
    <source>
        <dbReference type="ARBA" id="ARBA00031088"/>
    </source>
</evidence>
<evidence type="ECO:0000313" key="16">
    <source>
        <dbReference type="Proteomes" id="UP001064632"/>
    </source>
</evidence>
<evidence type="ECO:0000256" key="2">
    <source>
        <dbReference type="ARBA" id="ARBA00004496"/>
    </source>
</evidence>
<comment type="function">
    <text evidence="1">Specifically methylates the cytosine at position 967 (m5C967) of 16S rRNA.</text>
</comment>
<keyword evidence="7 13" id="KW-0808">Transferase</keyword>
<comment type="catalytic activity">
    <reaction evidence="12">
        <text>cytidine(967) in 16S rRNA + S-adenosyl-L-methionine = 5-methylcytidine(967) in 16S rRNA + S-adenosyl-L-homocysteine + H(+)</text>
        <dbReference type="Rhea" id="RHEA:42748"/>
        <dbReference type="Rhea" id="RHEA-COMP:10219"/>
        <dbReference type="Rhea" id="RHEA-COMP:10220"/>
        <dbReference type="ChEBI" id="CHEBI:15378"/>
        <dbReference type="ChEBI" id="CHEBI:57856"/>
        <dbReference type="ChEBI" id="CHEBI:59789"/>
        <dbReference type="ChEBI" id="CHEBI:74483"/>
        <dbReference type="ChEBI" id="CHEBI:82748"/>
        <dbReference type="EC" id="2.1.1.176"/>
    </reaction>
</comment>
<dbReference type="InterPro" id="IPR023267">
    <property type="entry name" value="RCMT"/>
</dbReference>
<feature type="binding site" evidence="13">
    <location>
        <position position="275"/>
    </location>
    <ligand>
        <name>S-adenosyl-L-methionine</name>
        <dbReference type="ChEBI" id="CHEBI:59789"/>
    </ligand>
</feature>
<name>A0ABY6BDA6_9GAMM</name>
<dbReference type="Gene3D" id="3.40.50.150">
    <property type="entry name" value="Vaccinia Virus protein VP39"/>
    <property type="match status" value="1"/>
</dbReference>
<protein>
    <recommendedName>
        <fullName evidence="3">16S rRNA (cytosine(967)-C(5))-methyltransferase</fullName>
        <ecNumber evidence="3">2.1.1.176</ecNumber>
    </recommendedName>
    <alternativeName>
        <fullName evidence="10">16S rRNA m5C967 methyltransferase</fullName>
    </alternativeName>
    <alternativeName>
        <fullName evidence="11">rRNA (cytosine-C(5)-)-methyltransferase RsmB</fullName>
    </alternativeName>
</protein>
<dbReference type="Gene3D" id="1.10.287.730">
    <property type="entry name" value="Helix hairpin bin"/>
    <property type="match status" value="1"/>
</dbReference>
<feature type="binding site" evidence="13">
    <location>
        <begin position="253"/>
        <end position="259"/>
    </location>
    <ligand>
        <name>S-adenosyl-L-methionine</name>
        <dbReference type="ChEBI" id="CHEBI:59789"/>
    </ligand>
</feature>
<evidence type="ECO:0000256" key="3">
    <source>
        <dbReference type="ARBA" id="ARBA00012140"/>
    </source>
</evidence>
<evidence type="ECO:0000256" key="4">
    <source>
        <dbReference type="ARBA" id="ARBA00022490"/>
    </source>
</evidence>
<comment type="subcellular location">
    <subcellularLocation>
        <location evidence="2">Cytoplasm</location>
    </subcellularLocation>
</comment>
<proteinExistence type="inferred from homology"/>
<dbReference type="PANTHER" id="PTHR22807:SF61">
    <property type="entry name" value="NOL1_NOP2_SUN FAMILY PROTEIN _ ANTITERMINATION NUSB DOMAIN-CONTAINING PROTEIN"/>
    <property type="match status" value="1"/>
</dbReference>
<dbReference type="GO" id="GO:0032259">
    <property type="term" value="P:methylation"/>
    <property type="evidence" value="ECO:0007669"/>
    <property type="project" value="UniProtKB-KW"/>
</dbReference>
<dbReference type="InterPro" id="IPR054728">
    <property type="entry name" value="RsmB-like_ferredoxin"/>
</dbReference>
<dbReference type="InterPro" id="IPR001678">
    <property type="entry name" value="MeTrfase_RsmB-F_NOP2_dom"/>
</dbReference>
<evidence type="ECO:0000256" key="7">
    <source>
        <dbReference type="ARBA" id="ARBA00022679"/>
    </source>
</evidence>
<organism evidence="15 16">
    <name type="scientific">Tahibacter amnicola</name>
    <dbReference type="NCBI Taxonomy" id="2976241"/>
    <lineage>
        <taxon>Bacteria</taxon>
        <taxon>Pseudomonadati</taxon>
        <taxon>Pseudomonadota</taxon>
        <taxon>Gammaproteobacteria</taxon>
        <taxon>Lysobacterales</taxon>
        <taxon>Rhodanobacteraceae</taxon>
        <taxon>Tahibacter</taxon>
    </lineage>
</organism>
<dbReference type="Pfam" id="PF22458">
    <property type="entry name" value="RsmF-B_ferredox"/>
    <property type="match status" value="1"/>
</dbReference>
<dbReference type="EC" id="2.1.1.176" evidence="3"/>
<dbReference type="CDD" id="cd02440">
    <property type="entry name" value="AdoMet_MTases"/>
    <property type="match status" value="1"/>
</dbReference>
<dbReference type="RefSeq" id="WP_261694784.1">
    <property type="nucleotide sequence ID" value="NZ_CP104694.1"/>
</dbReference>
<dbReference type="Gene3D" id="1.10.940.10">
    <property type="entry name" value="NusB-like"/>
    <property type="match status" value="1"/>
</dbReference>
<dbReference type="NCBIfam" id="TIGR00563">
    <property type="entry name" value="rsmB"/>
    <property type="match status" value="1"/>
</dbReference>
<accession>A0ABY6BDA6</accession>
<dbReference type="Pfam" id="PF01189">
    <property type="entry name" value="Methyltr_RsmB-F"/>
    <property type="match status" value="1"/>
</dbReference>
<keyword evidence="4" id="KW-0963">Cytoplasm</keyword>
<dbReference type="PANTHER" id="PTHR22807">
    <property type="entry name" value="NOP2 YEAST -RELATED NOL1/NOP2/FMU SUN DOMAIN-CONTAINING"/>
    <property type="match status" value="1"/>
</dbReference>
<evidence type="ECO:0000256" key="1">
    <source>
        <dbReference type="ARBA" id="ARBA00002724"/>
    </source>
</evidence>
<keyword evidence="6 13" id="KW-0489">Methyltransferase</keyword>
<dbReference type="SUPFAM" id="SSF53335">
    <property type="entry name" value="S-adenosyl-L-methionine-dependent methyltransferases"/>
    <property type="match status" value="1"/>
</dbReference>
<feature type="binding site" evidence="13">
    <location>
        <position position="320"/>
    </location>
    <ligand>
        <name>S-adenosyl-L-methionine</name>
        <dbReference type="ChEBI" id="CHEBI:59789"/>
    </ligand>
</feature>
<evidence type="ECO:0000256" key="6">
    <source>
        <dbReference type="ARBA" id="ARBA00022603"/>
    </source>
</evidence>
<dbReference type="Gene3D" id="3.30.70.1170">
    <property type="entry name" value="Sun protein, domain 3"/>
    <property type="match status" value="1"/>
</dbReference>
<keyword evidence="9 13" id="KW-0694">RNA-binding</keyword>
<dbReference type="PROSITE" id="PS51686">
    <property type="entry name" value="SAM_MT_RSMB_NOP"/>
    <property type="match status" value="1"/>
</dbReference>
<sequence>MNDARALAAQGLDRIVRGGVSLRAAFAELSPRIKEPRDRALLSALLHDGARWWPRYDAVLDRLVQKPLRTREPLVHALMVLGLVQVAAMGMAEYAAVAATVEAARRLNRPHFAGLINAVLRRFLRDRDDIEAMIQADPVAASAHPRWLMERLQSDWPGQWPAIIAAGNAAAPLVLRVNRRRATVDALLARLLAAGIEAQKHAHLADAVVLAESTDVTQLPGFAEGLFSVQDGAAQLTAPLLALAAGQRVLDACAAPGGKAAQCLEQADVKLLALDRDARRLESVTDTLQRLGLSGRCVAADAATPDTWWDGQPFHRILLDAPCSATGVIRRQPDIRLHRRAADIAPLVAEQARLLEALWPLLAPDGRLVYATCSILRAENADQVDTFLARHPDAVAETVIPEWFGRASGAGRQNLPGENGMDGFFYAVLRKAG</sequence>
<dbReference type="Proteomes" id="UP001064632">
    <property type="component" value="Chromosome"/>
</dbReference>
<dbReference type="SUPFAM" id="SSF48013">
    <property type="entry name" value="NusB-like"/>
    <property type="match status" value="1"/>
</dbReference>
<comment type="similarity">
    <text evidence="13">Belongs to the class I-like SAM-binding methyltransferase superfamily. RsmB/NOP family.</text>
</comment>
<evidence type="ECO:0000313" key="15">
    <source>
        <dbReference type="EMBL" id="UXI67815.1"/>
    </source>
</evidence>
<dbReference type="Pfam" id="PF01029">
    <property type="entry name" value="NusB"/>
    <property type="match status" value="1"/>
</dbReference>
<evidence type="ECO:0000256" key="5">
    <source>
        <dbReference type="ARBA" id="ARBA00022552"/>
    </source>
</evidence>
<feature type="binding site" evidence="13">
    <location>
        <position position="301"/>
    </location>
    <ligand>
        <name>S-adenosyl-L-methionine</name>
        <dbReference type="ChEBI" id="CHEBI:59789"/>
    </ligand>
</feature>
<keyword evidence="16" id="KW-1185">Reference proteome</keyword>
<dbReference type="InterPro" id="IPR035926">
    <property type="entry name" value="NusB-like_sf"/>
</dbReference>
<evidence type="ECO:0000256" key="10">
    <source>
        <dbReference type="ARBA" id="ARBA00030399"/>
    </source>
</evidence>
<dbReference type="GO" id="GO:0008168">
    <property type="term" value="F:methyltransferase activity"/>
    <property type="evidence" value="ECO:0007669"/>
    <property type="project" value="UniProtKB-KW"/>
</dbReference>